<name>A0ABP8EJP8_9MICO</name>
<protein>
    <submittedName>
        <fullName evidence="1">Uncharacterized protein</fullName>
    </submittedName>
</protein>
<comment type="caution">
    <text evidence="1">The sequence shown here is derived from an EMBL/GenBank/DDBJ whole genome shotgun (WGS) entry which is preliminary data.</text>
</comment>
<gene>
    <name evidence="1" type="ORF">GCM10022261_17250</name>
</gene>
<accession>A0ABP8EJP8</accession>
<sequence>MARENELGAAGCAECTKWLVQGFPRGARKSNCPPHLERRDGRGWMRDQRPVTYPTSTWSVVLVTKPD</sequence>
<evidence type="ECO:0000313" key="1">
    <source>
        <dbReference type="EMBL" id="GAA4284194.1"/>
    </source>
</evidence>
<dbReference type="Proteomes" id="UP001501586">
    <property type="component" value="Unassembled WGS sequence"/>
</dbReference>
<keyword evidence="2" id="KW-1185">Reference proteome</keyword>
<organism evidence="1 2">
    <name type="scientific">Brevibacterium daeguense</name>
    <dbReference type="NCBI Taxonomy" id="909936"/>
    <lineage>
        <taxon>Bacteria</taxon>
        <taxon>Bacillati</taxon>
        <taxon>Actinomycetota</taxon>
        <taxon>Actinomycetes</taxon>
        <taxon>Micrococcales</taxon>
        <taxon>Brevibacteriaceae</taxon>
        <taxon>Brevibacterium</taxon>
    </lineage>
</organism>
<evidence type="ECO:0000313" key="2">
    <source>
        <dbReference type="Proteomes" id="UP001501586"/>
    </source>
</evidence>
<dbReference type="EMBL" id="BAABAZ010000006">
    <property type="protein sequence ID" value="GAA4284194.1"/>
    <property type="molecule type" value="Genomic_DNA"/>
</dbReference>
<reference evidence="2" key="1">
    <citation type="journal article" date="2019" name="Int. J. Syst. Evol. Microbiol.">
        <title>The Global Catalogue of Microorganisms (GCM) 10K type strain sequencing project: providing services to taxonomists for standard genome sequencing and annotation.</title>
        <authorList>
            <consortium name="The Broad Institute Genomics Platform"/>
            <consortium name="The Broad Institute Genome Sequencing Center for Infectious Disease"/>
            <person name="Wu L."/>
            <person name="Ma J."/>
        </authorList>
    </citation>
    <scope>NUCLEOTIDE SEQUENCE [LARGE SCALE GENOMIC DNA]</scope>
    <source>
        <strain evidence="2">JCM 17458</strain>
    </source>
</reference>
<proteinExistence type="predicted"/>